<dbReference type="Gene3D" id="3.30.890.10">
    <property type="entry name" value="Methyl-cpg-binding Protein 2, Chain A"/>
    <property type="match status" value="1"/>
</dbReference>
<name>A0A061FWM1_THECC</name>
<dbReference type="EMBL" id="CM001888">
    <property type="protein sequence ID" value="EOY19179.1"/>
    <property type="molecule type" value="Genomic_DNA"/>
</dbReference>
<dbReference type="AlphaFoldDB" id="A0A061FWM1"/>
<dbReference type="Gramene" id="EOY19179">
    <property type="protein sequence ID" value="EOY19179"/>
    <property type="gene ID" value="TCM_044043"/>
</dbReference>
<gene>
    <name evidence="1" type="ORF">TCM_044043</name>
</gene>
<protein>
    <submittedName>
        <fullName evidence="1">Uncharacterized protein</fullName>
    </submittedName>
</protein>
<dbReference type="Proteomes" id="UP000026915">
    <property type="component" value="Chromosome 10"/>
</dbReference>
<accession>A0A061FWM1</accession>
<proteinExistence type="predicted"/>
<keyword evidence="2" id="KW-1185">Reference proteome</keyword>
<sequence>MERVAPTPQAPIDRENFAPNFQSFITDLKGVIHREVKMVKTKANEESTLSLNLGLYPINRTKNTLISYNTTTPWKSKLNILEPAMKKKRGKSKLVAREITSFRLSDERFDLAQIEKHFQMSLDGKEKEFKYLLIERLDGWKIDCKKRATGKVIDMYYTHEISKKSFRSVKEVMNFILYEVDPRKR</sequence>
<reference evidence="1 2" key="1">
    <citation type="journal article" date="2013" name="Genome Biol.">
        <title>The genome sequence of the most widely cultivated cacao type and its use to identify candidate genes regulating pod color.</title>
        <authorList>
            <person name="Motamayor J.C."/>
            <person name="Mockaitis K."/>
            <person name="Schmutz J."/>
            <person name="Haiminen N."/>
            <person name="Iii D.L."/>
            <person name="Cornejo O."/>
            <person name="Findley S.D."/>
            <person name="Zheng P."/>
            <person name="Utro F."/>
            <person name="Royaert S."/>
            <person name="Saski C."/>
            <person name="Jenkins J."/>
            <person name="Podicheti R."/>
            <person name="Zhao M."/>
            <person name="Scheffler B.E."/>
            <person name="Stack J.C."/>
            <person name="Feltus F.A."/>
            <person name="Mustiga G.M."/>
            <person name="Amores F."/>
            <person name="Phillips W."/>
            <person name="Marelli J.P."/>
            <person name="May G.D."/>
            <person name="Shapiro H."/>
            <person name="Ma J."/>
            <person name="Bustamante C.D."/>
            <person name="Schnell R.J."/>
            <person name="Main D."/>
            <person name="Gilbert D."/>
            <person name="Parida L."/>
            <person name="Kuhn D.N."/>
        </authorList>
    </citation>
    <scope>NUCLEOTIDE SEQUENCE [LARGE SCALE GENOMIC DNA]</scope>
    <source>
        <strain evidence="2">cv. Matina 1-6</strain>
    </source>
</reference>
<dbReference type="HOGENOM" id="CLU_1463740_0_0_1"/>
<dbReference type="InParanoid" id="A0A061FWM1"/>
<organism evidence="1 2">
    <name type="scientific">Theobroma cacao</name>
    <name type="common">Cacao</name>
    <name type="synonym">Cocoa</name>
    <dbReference type="NCBI Taxonomy" id="3641"/>
    <lineage>
        <taxon>Eukaryota</taxon>
        <taxon>Viridiplantae</taxon>
        <taxon>Streptophyta</taxon>
        <taxon>Embryophyta</taxon>
        <taxon>Tracheophyta</taxon>
        <taxon>Spermatophyta</taxon>
        <taxon>Magnoliopsida</taxon>
        <taxon>eudicotyledons</taxon>
        <taxon>Gunneridae</taxon>
        <taxon>Pentapetalae</taxon>
        <taxon>rosids</taxon>
        <taxon>malvids</taxon>
        <taxon>Malvales</taxon>
        <taxon>Malvaceae</taxon>
        <taxon>Byttnerioideae</taxon>
        <taxon>Theobroma</taxon>
    </lineage>
</organism>
<evidence type="ECO:0000313" key="2">
    <source>
        <dbReference type="Proteomes" id="UP000026915"/>
    </source>
</evidence>
<evidence type="ECO:0000313" key="1">
    <source>
        <dbReference type="EMBL" id="EOY19179.1"/>
    </source>
</evidence>